<dbReference type="Proteomes" id="UP000241546">
    <property type="component" value="Unassembled WGS sequence"/>
</dbReference>
<keyword evidence="3" id="KW-1185">Reference proteome</keyword>
<dbReference type="RefSeq" id="XP_024747242.1">
    <property type="nucleotide sequence ID" value="XM_024893614.1"/>
</dbReference>
<dbReference type="AlphaFoldDB" id="A0A2T4B3L2"/>
<reference evidence="3" key="1">
    <citation type="submission" date="2016-07" db="EMBL/GenBank/DDBJ databases">
        <title>Multiple horizontal gene transfer events from other fungi enriched the ability of initially mycotrophic Trichoderma (Ascomycota) to feed on dead plant biomass.</title>
        <authorList>
            <consortium name="DOE Joint Genome Institute"/>
            <person name="Atanasova L."/>
            <person name="Chenthamara K."/>
            <person name="Zhang J."/>
            <person name="Grujic M."/>
            <person name="Henrissat B."/>
            <person name="Kuo A."/>
            <person name="Aerts A."/>
            <person name="Salamov A."/>
            <person name="Lipzen A."/>
            <person name="Labutti K."/>
            <person name="Barry K."/>
            <person name="Miao Y."/>
            <person name="Rahimi M.J."/>
            <person name="Shen Q."/>
            <person name="Grigoriev I.V."/>
            <person name="Kubicek C.P."/>
            <person name="Druzhinina I.S."/>
        </authorList>
    </citation>
    <scope>NUCLEOTIDE SEQUENCE [LARGE SCALE GENOMIC DNA]</scope>
    <source>
        <strain evidence="3">TUCIM 6016</strain>
    </source>
</reference>
<dbReference type="OrthoDB" id="4898608at2759"/>
<evidence type="ECO:0000256" key="1">
    <source>
        <dbReference type="SAM" id="MobiDB-lite"/>
    </source>
</evidence>
<name>A0A2T4B3L2_9HYPO</name>
<feature type="compositionally biased region" description="Basic residues" evidence="1">
    <location>
        <begin position="135"/>
        <end position="145"/>
    </location>
</feature>
<dbReference type="EMBL" id="KZ680218">
    <property type="protein sequence ID" value="PTB63922.1"/>
    <property type="molecule type" value="Genomic_DNA"/>
</dbReference>
<feature type="region of interest" description="Disordered" evidence="1">
    <location>
        <begin position="128"/>
        <end position="159"/>
    </location>
</feature>
<sequence length="267" mass="30314">MRLARVSLPKLHLASYEQRLDLSLEGSLQLRFPNGTKLPKSSSDLLKLAKEKRLWIARTGACYLQLDISVQGEPVSHRDQVAKLVEWVRGWRIAFSIQHPDLSSTLVTQKDAFTAEFESVTCRVNFTPMQDEPSKKKRSLKRKRGSKSDEDIGTRQLDGVSSDDDYVACLSPDDQRAIDEFIQSLHMVPPQKIRDTVTPKTAQSAQAIEFSDRFKRHFETALELLVIGSAKKRKEIVTIDCNRAGCLTKLAPAVFHMPYLKFLSEHF</sequence>
<organism evidence="2 3">
    <name type="scientific">Trichoderma citrinoviride</name>
    <dbReference type="NCBI Taxonomy" id="58853"/>
    <lineage>
        <taxon>Eukaryota</taxon>
        <taxon>Fungi</taxon>
        <taxon>Dikarya</taxon>
        <taxon>Ascomycota</taxon>
        <taxon>Pezizomycotina</taxon>
        <taxon>Sordariomycetes</taxon>
        <taxon>Hypocreomycetidae</taxon>
        <taxon>Hypocreales</taxon>
        <taxon>Hypocreaceae</taxon>
        <taxon>Trichoderma</taxon>
    </lineage>
</organism>
<protein>
    <submittedName>
        <fullName evidence="2">Uncharacterized protein</fullName>
    </submittedName>
</protein>
<dbReference type="GeneID" id="36601732"/>
<accession>A0A2T4B3L2</accession>
<proteinExistence type="predicted"/>
<evidence type="ECO:0000313" key="3">
    <source>
        <dbReference type="Proteomes" id="UP000241546"/>
    </source>
</evidence>
<gene>
    <name evidence="2" type="ORF">BBK36DRAFT_1143626</name>
</gene>
<evidence type="ECO:0000313" key="2">
    <source>
        <dbReference type="EMBL" id="PTB63922.1"/>
    </source>
</evidence>